<dbReference type="InterPro" id="IPR005031">
    <property type="entry name" value="COQ10_START"/>
</dbReference>
<dbReference type="SUPFAM" id="SSF55961">
    <property type="entry name" value="Bet v1-like"/>
    <property type="match status" value="1"/>
</dbReference>
<dbReference type="Pfam" id="PF03364">
    <property type="entry name" value="Polyketide_cyc"/>
    <property type="match status" value="1"/>
</dbReference>
<accession>A0A550J7T0</accession>
<gene>
    <name evidence="3" type="ORF">FL622_13520</name>
</gene>
<dbReference type="Gene3D" id="3.30.530.20">
    <property type="match status" value="1"/>
</dbReference>
<evidence type="ECO:0000256" key="1">
    <source>
        <dbReference type="ARBA" id="ARBA00008918"/>
    </source>
</evidence>
<dbReference type="OrthoDB" id="9801773at2"/>
<name>A0A550J7T0_9BACT</name>
<sequence>MEHATVHSLRTHQELPLPLDEVFAFFADAGNLERITPPELNFRILTPQPINVAEGTFIDYRLRLFGLPFSWKTEITKWEPPHQFVDEQRQGPYRQWIHRHRFSATSGGTLMEDEVLYQLPLAPLGNLALPLIRLQLGRIFNYRKEAIRCILGGS</sequence>
<dbReference type="RefSeq" id="WP_092053727.1">
    <property type="nucleotide sequence ID" value="NZ_FOJJ01000003.1"/>
</dbReference>
<dbReference type="AlphaFoldDB" id="A0A550J7T0"/>
<evidence type="ECO:0000313" key="3">
    <source>
        <dbReference type="EMBL" id="TRO79285.1"/>
    </source>
</evidence>
<evidence type="ECO:0000313" key="4">
    <source>
        <dbReference type="Proteomes" id="UP000317155"/>
    </source>
</evidence>
<dbReference type="InterPro" id="IPR023393">
    <property type="entry name" value="START-like_dom_sf"/>
</dbReference>
<dbReference type="Proteomes" id="UP000317155">
    <property type="component" value="Unassembled WGS sequence"/>
</dbReference>
<comment type="caution">
    <text evidence="3">The sequence shown here is derived from an EMBL/GenBank/DDBJ whole genome shotgun (WGS) entry which is preliminary data.</text>
</comment>
<keyword evidence="4" id="KW-1185">Reference proteome</keyword>
<protein>
    <submittedName>
        <fullName evidence="3">SRPBCC family protein</fullName>
    </submittedName>
</protein>
<organism evidence="3 4">
    <name type="scientific">Trichloromonas acetexigens</name>
    <dbReference type="NCBI Taxonomy" id="38815"/>
    <lineage>
        <taxon>Bacteria</taxon>
        <taxon>Pseudomonadati</taxon>
        <taxon>Thermodesulfobacteriota</taxon>
        <taxon>Desulfuromonadia</taxon>
        <taxon>Desulfuromonadales</taxon>
        <taxon>Trichloromonadaceae</taxon>
        <taxon>Trichloromonas</taxon>
    </lineage>
</organism>
<dbReference type="EMBL" id="VJVV01000011">
    <property type="protein sequence ID" value="TRO79285.1"/>
    <property type="molecule type" value="Genomic_DNA"/>
</dbReference>
<dbReference type="CDD" id="cd07820">
    <property type="entry name" value="SRPBCC_3"/>
    <property type="match status" value="1"/>
</dbReference>
<comment type="similarity">
    <text evidence="1">Belongs to the ribosome association toxin RatA family.</text>
</comment>
<evidence type="ECO:0000259" key="2">
    <source>
        <dbReference type="Pfam" id="PF03364"/>
    </source>
</evidence>
<feature type="domain" description="Coenzyme Q-binding protein COQ10 START" evidence="2">
    <location>
        <begin position="16"/>
        <end position="131"/>
    </location>
</feature>
<proteinExistence type="inferred from homology"/>
<reference evidence="3 4" key="1">
    <citation type="submission" date="2019-07" db="EMBL/GenBank/DDBJ databases">
        <title>Insights of Desulfuromonas acetexigens electromicrobiology.</title>
        <authorList>
            <person name="Katuri K."/>
            <person name="Sapireddy V."/>
            <person name="Shaw D.R."/>
            <person name="Saikaly P."/>
        </authorList>
    </citation>
    <scope>NUCLEOTIDE SEQUENCE [LARGE SCALE GENOMIC DNA]</scope>
    <source>
        <strain evidence="3 4">2873</strain>
    </source>
</reference>